<dbReference type="Pfam" id="PF07728">
    <property type="entry name" value="AAA_5"/>
    <property type="match status" value="1"/>
</dbReference>
<feature type="domain" description="ATPase dynein-related AAA" evidence="1">
    <location>
        <begin position="116"/>
        <end position="259"/>
    </location>
</feature>
<dbReference type="SUPFAM" id="SSF52540">
    <property type="entry name" value="P-loop containing nucleoside triphosphate hydrolases"/>
    <property type="match status" value="1"/>
</dbReference>
<proteinExistence type="predicted"/>
<dbReference type="PANTHER" id="PTHR42759:SF1">
    <property type="entry name" value="MAGNESIUM-CHELATASE SUBUNIT CHLD"/>
    <property type="match status" value="1"/>
</dbReference>
<dbReference type="AlphaFoldDB" id="A0A1V0M5Z4"/>
<dbReference type="InterPro" id="IPR027417">
    <property type="entry name" value="P-loop_NTPase"/>
</dbReference>
<name>A0A1V0M5Z4_PSEAI</name>
<sequence>MLEVTDLTTPGSAPGCTSQCPVRGGCEEIQMNNVAKKNITVEEIKAAHIQAVTSQKFEPVMVHELFGFSTPLKGFEKPIPVPAERHPLSPSVDSNYVFNESLVRRVLLSMATKDSIMLVGEKGTGKSSLINQINGRLNRPSIAINAGPGVDEGYLVGFRTLGKDGVKSVDGVLSYAYRHGLSCTIDEICSLNPGVLLSLNDILQGDEVVTLKHHGIDPELDPRELLGLEGGMNIVRHPSFRLFATDNTGGKSSRDPRYAGTKGQNAAVRSRFTSFKANFMSAEKEMAALHGLNTGVDDLNIQLMVEFAFRFRVAFSQEEAFDNISFRELKRWVTKMALYDDLDESFVDAIYGNLEEADQALARELFDETFDRDLVLPEEYTTSVADQLDALTKAAVSNAAQIA</sequence>
<geneLocation type="plasmid" evidence="2">
    <name>pJB37</name>
</geneLocation>
<dbReference type="InterPro" id="IPR011704">
    <property type="entry name" value="ATPase_dyneun-rel_AAA"/>
</dbReference>
<evidence type="ECO:0000259" key="1">
    <source>
        <dbReference type="Pfam" id="PF07728"/>
    </source>
</evidence>
<dbReference type="GO" id="GO:0005524">
    <property type="term" value="F:ATP binding"/>
    <property type="evidence" value="ECO:0007669"/>
    <property type="project" value="InterPro"/>
</dbReference>
<dbReference type="GO" id="GO:0016887">
    <property type="term" value="F:ATP hydrolysis activity"/>
    <property type="evidence" value="ECO:0007669"/>
    <property type="project" value="InterPro"/>
</dbReference>
<evidence type="ECO:0000313" key="2">
    <source>
        <dbReference type="EMBL" id="ARD70271.1"/>
    </source>
</evidence>
<accession>A0A1V0M5Z4</accession>
<dbReference type="EMBL" id="KY494864">
    <property type="protein sequence ID" value="ARD70271.1"/>
    <property type="molecule type" value="Genomic_DNA"/>
</dbReference>
<dbReference type="InterPro" id="IPR050764">
    <property type="entry name" value="CbbQ/NirQ/NorQ/GpvN"/>
</dbReference>
<dbReference type="PANTHER" id="PTHR42759">
    <property type="entry name" value="MOXR FAMILY PROTEIN"/>
    <property type="match status" value="1"/>
</dbReference>
<reference evidence="2" key="1">
    <citation type="submission" date="2017-01" db="EMBL/GenBank/DDBJ databases">
        <title>Complete nucleotide sequence of an IncP-2 blaVIM-2-harboring megaplasmid from Pseudomonas aeruginosa.</title>
        <authorList>
            <person name="Botelho J."/>
            <person name="Grosso F."/>
            <person name="Mabrouk A."/>
            <person name="Peixe L."/>
        </authorList>
    </citation>
    <scope>NUCLEOTIDE SEQUENCE</scope>
    <source>
        <strain evidence="2">FFUP_PS_37</strain>
        <plasmid evidence="2">pJB37</plasmid>
    </source>
</reference>
<organism evidence="2">
    <name type="scientific">Pseudomonas aeruginosa</name>
    <dbReference type="NCBI Taxonomy" id="287"/>
    <lineage>
        <taxon>Bacteria</taxon>
        <taxon>Pseudomonadati</taxon>
        <taxon>Pseudomonadota</taxon>
        <taxon>Gammaproteobacteria</taxon>
        <taxon>Pseudomonadales</taxon>
        <taxon>Pseudomonadaceae</taxon>
        <taxon>Pseudomonas</taxon>
    </lineage>
</organism>
<keyword evidence="2" id="KW-0614">Plasmid</keyword>
<protein>
    <recommendedName>
        <fullName evidence="1">ATPase dynein-related AAA domain-containing protein</fullName>
    </recommendedName>
</protein>
<dbReference type="Gene3D" id="3.40.50.300">
    <property type="entry name" value="P-loop containing nucleotide triphosphate hydrolases"/>
    <property type="match status" value="1"/>
</dbReference>